<keyword evidence="9" id="KW-0533">Nickel</keyword>
<feature type="domain" description="Glycosyl hydrolase family 4 C-terminal" evidence="12">
    <location>
        <begin position="227"/>
        <end position="461"/>
    </location>
</feature>
<dbReference type="AlphaFoldDB" id="A0A537LTU8"/>
<evidence type="ECO:0000256" key="7">
    <source>
        <dbReference type="PIRSR" id="PIRSR601088-1"/>
    </source>
</evidence>
<dbReference type="InterPro" id="IPR036291">
    <property type="entry name" value="NAD(P)-bd_dom_sf"/>
</dbReference>
<dbReference type="InterPro" id="IPR015955">
    <property type="entry name" value="Lactate_DH/Glyco_Ohase_4_C"/>
</dbReference>
<dbReference type="Proteomes" id="UP000315217">
    <property type="component" value="Unassembled WGS sequence"/>
</dbReference>
<dbReference type="PRINTS" id="PR00732">
    <property type="entry name" value="GLHYDRLASE4"/>
</dbReference>
<feature type="binding site" evidence="8">
    <location>
        <position position="127"/>
    </location>
    <ligand>
        <name>substrate</name>
    </ligand>
</feature>
<evidence type="ECO:0000256" key="8">
    <source>
        <dbReference type="PIRSR" id="PIRSR601088-2"/>
    </source>
</evidence>
<dbReference type="Gene3D" id="3.90.110.10">
    <property type="entry name" value="Lactate dehydrogenase/glycoside hydrolase, family 4, C-terminal"/>
    <property type="match status" value="1"/>
</dbReference>
<feature type="binding site" evidence="8">
    <location>
        <position position="181"/>
    </location>
    <ligand>
        <name>substrate</name>
    </ligand>
</feature>
<proteinExistence type="inferred from homology"/>
<dbReference type="GO" id="GO:0004553">
    <property type="term" value="F:hydrolase activity, hydrolyzing O-glycosyl compounds"/>
    <property type="evidence" value="ECO:0007669"/>
    <property type="project" value="InterPro"/>
</dbReference>
<evidence type="ECO:0000256" key="9">
    <source>
        <dbReference type="PIRSR" id="PIRSR601088-3"/>
    </source>
</evidence>
<evidence type="ECO:0000256" key="5">
    <source>
        <dbReference type="ARBA" id="ARBA00023211"/>
    </source>
</evidence>
<sequence>MSAGGQYLRRLLDTRAGRDTGVPDAARVPDRPPGRVAVIVAVAGGGGMRTPLMISGLIERRARLAVERVVLYDTDPDALHLVKTLADALLVRSGRPFALQTTTSPAGAFDGASFVITSVRVGGLAGRIIDEQVPLAYGVVGQETTGPGGWAMALRTIPVLTDLVARVRRRAPEAWVINFTNPAGLITQALTASGETRVVGICDSPPALGRKIAAQLRVPESAVRLDYLGLNHLGWVRAVWTDGADRLPEILSSDDAIRAIYGRPLFEPGEVRRLGLLPNEYLQYYYHHDEVVGRLRATPRTRAEDVADVAARLKTSALEAVTRGEDPLPVYEAAIFARRSSYMATETGQRRDLAMMGGHVEGGYARAALDVIEAMLHPQSRELIVNTVNQGAIADLDDADVVEVPSRVGPDGAHPRSMGGLPVAVRDLVLRVKAYERATVAAALHRSWREAVAALALHPLVPSPEVGERIAGEYRRRHGPSLGYLG</sequence>
<evidence type="ECO:0000256" key="10">
    <source>
        <dbReference type="PIRSR" id="PIRSR601088-4"/>
    </source>
</evidence>
<dbReference type="EMBL" id="VBAI01000078">
    <property type="protein sequence ID" value="TMJ11087.1"/>
    <property type="molecule type" value="Genomic_DNA"/>
</dbReference>
<keyword evidence="9" id="KW-0408">Iron</keyword>
<evidence type="ECO:0000313" key="14">
    <source>
        <dbReference type="Proteomes" id="UP000315217"/>
    </source>
</evidence>
<comment type="cofactor">
    <cofactor evidence="11">
        <name>NAD(+)</name>
        <dbReference type="ChEBI" id="CHEBI:57540"/>
    </cofactor>
    <text evidence="11">Binds 1 NAD(+) per subunit.</text>
</comment>
<keyword evidence="4 11" id="KW-0520">NAD</keyword>
<dbReference type="PANTHER" id="PTHR32092">
    <property type="entry name" value="6-PHOSPHO-BETA-GLUCOSIDASE-RELATED"/>
    <property type="match status" value="1"/>
</dbReference>
<feature type="binding site" evidence="9">
    <location>
        <position position="202"/>
    </location>
    <ligand>
        <name>Mn(2+)</name>
        <dbReference type="ChEBI" id="CHEBI:29035"/>
    </ligand>
</feature>
<dbReference type="SUPFAM" id="SSF51735">
    <property type="entry name" value="NAD(P)-binding Rossmann-fold domains"/>
    <property type="match status" value="1"/>
</dbReference>
<name>A0A537LTU8_9BACT</name>
<evidence type="ECO:0000256" key="2">
    <source>
        <dbReference type="ARBA" id="ARBA00022723"/>
    </source>
</evidence>
<keyword evidence="6 11" id="KW-0326">Glycosidase</keyword>
<evidence type="ECO:0000256" key="3">
    <source>
        <dbReference type="ARBA" id="ARBA00022801"/>
    </source>
</evidence>
<keyword evidence="3 11" id="KW-0378">Hydrolase</keyword>
<evidence type="ECO:0000259" key="12">
    <source>
        <dbReference type="Pfam" id="PF11975"/>
    </source>
</evidence>
<gene>
    <name evidence="13" type="ORF">E6G98_05880</name>
</gene>
<comment type="caution">
    <text evidence="13">The sequence shown here is derived from an EMBL/GenBank/DDBJ whole genome shotgun (WGS) entry which is preliminary data.</text>
</comment>
<dbReference type="PANTHER" id="PTHR32092:SF5">
    <property type="entry name" value="6-PHOSPHO-BETA-GLUCOSIDASE"/>
    <property type="match status" value="1"/>
</dbReference>
<dbReference type="Gene3D" id="3.40.50.720">
    <property type="entry name" value="NAD(P)-binding Rossmann-like Domain"/>
    <property type="match status" value="1"/>
</dbReference>
<evidence type="ECO:0000256" key="1">
    <source>
        <dbReference type="ARBA" id="ARBA00010141"/>
    </source>
</evidence>
<keyword evidence="5 9" id="KW-0464">Manganese</keyword>
<dbReference type="GO" id="GO:0016616">
    <property type="term" value="F:oxidoreductase activity, acting on the CH-OH group of donors, NAD or NADP as acceptor"/>
    <property type="evidence" value="ECO:0007669"/>
    <property type="project" value="InterPro"/>
</dbReference>
<dbReference type="Pfam" id="PF02056">
    <property type="entry name" value="Glyco_hydro_4"/>
    <property type="match status" value="1"/>
</dbReference>
<dbReference type="InterPro" id="IPR001088">
    <property type="entry name" value="Glyco_hydro_4"/>
</dbReference>
<dbReference type="SUPFAM" id="SSF56327">
    <property type="entry name" value="LDH C-terminal domain-like"/>
    <property type="match status" value="1"/>
</dbReference>
<feature type="site" description="Increases basicity of active site Tyr" evidence="10">
    <location>
        <position position="143"/>
    </location>
</feature>
<accession>A0A537LTU8</accession>
<evidence type="ECO:0000256" key="11">
    <source>
        <dbReference type="RuleBase" id="RU361152"/>
    </source>
</evidence>
<evidence type="ECO:0000256" key="4">
    <source>
        <dbReference type="ARBA" id="ARBA00023027"/>
    </source>
</evidence>
<keyword evidence="9" id="KW-0170">Cobalt</keyword>
<reference evidence="13 14" key="1">
    <citation type="journal article" date="2019" name="Nat. Microbiol.">
        <title>Mediterranean grassland soil C-N compound turnover is dependent on rainfall and depth, and is mediated by genomically divergent microorganisms.</title>
        <authorList>
            <person name="Diamond S."/>
            <person name="Andeer P.F."/>
            <person name="Li Z."/>
            <person name="Crits-Christoph A."/>
            <person name="Burstein D."/>
            <person name="Anantharaman K."/>
            <person name="Lane K.R."/>
            <person name="Thomas B.C."/>
            <person name="Pan C."/>
            <person name="Northen T.R."/>
            <person name="Banfield J.F."/>
        </authorList>
    </citation>
    <scope>NUCLEOTIDE SEQUENCE [LARGE SCALE GENOMIC DNA]</scope>
    <source>
        <strain evidence="13">NP_1</strain>
    </source>
</reference>
<keyword evidence="2 9" id="KW-0479">Metal-binding</keyword>
<protein>
    <submittedName>
        <fullName evidence="13">6-phospho-beta-glucosidase</fullName>
    </submittedName>
</protein>
<dbReference type="PROSITE" id="PS01324">
    <property type="entry name" value="GLYCOSYL_HYDROL_F4"/>
    <property type="match status" value="1"/>
</dbReference>
<dbReference type="Pfam" id="PF11975">
    <property type="entry name" value="Glyco_hydro_4C"/>
    <property type="match status" value="1"/>
</dbReference>
<comment type="similarity">
    <text evidence="1 11">Belongs to the glycosyl hydrolase 4 family.</text>
</comment>
<dbReference type="GO" id="GO:0005975">
    <property type="term" value="P:carbohydrate metabolic process"/>
    <property type="evidence" value="ECO:0007669"/>
    <property type="project" value="InterPro"/>
</dbReference>
<evidence type="ECO:0000256" key="6">
    <source>
        <dbReference type="ARBA" id="ARBA00023295"/>
    </source>
</evidence>
<dbReference type="GO" id="GO:0046872">
    <property type="term" value="F:metal ion binding"/>
    <property type="evidence" value="ECO:0007669"/>
    <property type="project" value="UniProtKB-KW"/>
</dbReference>
<feature type="active site" description="Proton acceptor" evidence="7">
    <location>
        <position position="281"/>
    </location>
</feature>
<dbReference type="InterPro" id="IPR019802">
    <property type="entry name" value="GlycHydrolase_4_CS"/>
</dbReference>
<feature type="binding site" evidence="9">
    <location>
        <position position="232"/>
    </location>
    <ligand>
        <name>Mn(2+)</name>
        <dbReference type="ChEBI" id="CHEBI:29035"/>
    </ligand>
</feature>
<organism evidence="13 14">
    <name type="scientific">Candidatus Segetimicrobium genomatis</name>
    <dbReference type="NCBI Taxonomy" id="2569760"/>
    <lineage>
        <taxon>Bacteria</taxon>
        <taxon>Bacillati</taxon>
        <taxon>Candidatus Sysuimicrobiota</taxon>
        <taxon>Candidatus Sysuimicrobiia</taxon>
        <taxon>Candidatus Sysuimicrobiales</taxon>
        <taxon>Candidatus Segetimicrobiaceae</taxon>
        <taxon>Candidatus Segetimicrobium</taxon>
    </lineage>
</organism>
<feature type="active site" description="Proton donor" evidence="7">
    <location>
        <position position="203"/>
    </location>
</feature>
<evidence type="ECO:0000313" key="13">
    <source>
        <dbReference type="EMBL" id="TMJ11087.1"/>
    </source>
</evidence>
<dbReference type="InterPro" id="IPR022616">
    <property type="entry name" value="Glyco_hydro_4_C"/>
</dbReference>